<dbReference type="EMBL" id="CAICTM010000219">
    <property type="protein sequence ID" value="CAB9505147.1"/>
    <property type="molecule type" value="Genomic_DNA"/>
</dbReference>
<dbReference type="Gene3D" id="2.60.120.620">
    <property type="entry name" value="q2cbj1_9rhob like domain"/>
    <property type="match status" value="1"/>
</dbReference>
<protein>
    <submittedName>
        <fullName evidence="7">Prolyl 4-hydroxylase subunit alpha-3</fullName>
    </submittedName>
</protein>
<dbReference type="PANTHER" id="PTHR10869">
    <property type="entry name" value="PROLYL 4-HYDROXYLASE ALPHA SUBUNIT"/>
    <property type="match status" value="1"/>
</dbReference>
<sequence length="594" mass="67515">MLLWILEAFAPEEDIGIPRPPQDQVACEYTLEVIWLNQLVVEDGELKNVRTGPILPHSMERYKSYPDNSLQVHKLGDSSCVEEDDVGVVSQQVCQSVIFHVSNIHEQQQQQHQQSDIKKEPTNIFFVSPDFQGTTANHNPTLVKALIGNKKGNKDNPATLHLHNLSGRDIDLFWVNTFDKSLVPMADAPIRPNEPNIQFPVTVFHQFRIVPAACDQQQQQCTEDRRGYFRVTDREIEVTVTTDFDLSVEEKVRHGNNHSQMDQFVYQPGTDLYQQCHDYLATSSSTTSPSAMVSRIENCVTHHFDSVQDWSFTGGYSRPPRLSTYLDVKLEDYVCHQPLMTTSLPISVEEIELNNNNHHHQRVMVLHQTPSSQIHLIPNFVTAQECVAMNDMANASNDNWDATKTSDGRGGHRPNRIRKATIARVDIPWDDNDNEEEDDTVFMLQETRQRIFDYMHHVHPDLGVTSPAGQEPLMAIRYQGRGKDEPYPDQYKSHCDADCSGQPIQKGQRVATMVMYCKTARDGGSTNFRHARVHIKPQPGMAVFFSYINVETMEADAGNTIHAGCPVYEGTKQIVTQWIRYGVDAEHPYSEFGL</sequence>
<evidence type="ECO:0000256" key="4">
    <source>
        <dbReference type="ARBA" id="ARBA00023002"/>
    </source>
</evidence>
<evidence type="ECO:0000256" key="5">
    <source>
        <dbReference type="ARBA" id="ARBA00023004"/>
    </source>
</evidence>
<evidence type="ECO:0000256" key="3">
    <source>
        <dbReference type="ARBA" id="ARBA00022964"/>
    </source>
</evidence>
<keyword evidence="8" id="KW-1185">Reference proteome</keyword>
<dbReference type="GO" id="GO:0005783">
    <property type="term" value="C:endoplasmic reticulum"/>
    <property type="evidence" value="ECO:0007669"/>
    <property type="project" value="TreeGrafter"/>
</dbReference>
<name>A0A9N8DM41_9STRA</name>
<keyword evidence="3" id="KW-0223">Dioxygenase</keyword>
<dbReference type="InterPro" id="IPR005123">
    <property type="entry name" value="Oxoglu/Fe-dep_dioxygenase_dom"/>
</dbReference>
<dbReference type="OrthoDB" id="420380at2759"/>
<dbReference type="GO" id="GO:0004656">
    <property type="term" value="F:procollagen-proline 4-dioxygenase activity"/>
    <property type="evidence" value="ECO:0007669"/>
    <property type="project" value="TreeGrafter"/>
</dbReference>
<dbReference type="GO" id="GO:0005506">
    <property type="term" value="F:iron ion binding"/>
    <property type="evidence" value="ECO:0007669"/>
    <property type="project" value="InterPro"/>
</dbReference>
<keyword evidence="2" id="KW-0479">Metal-binding</keyword>
<evidence type="ECO:0000259" key="6">
    <source>
        <dbReference type="PROSITE" id="PS51471"/>
    </source>
</evidence>
<evidence type="ECO:0000256" key="1">
    <source>
        <dbReference type="ARBA" id="ARBA00001961"/>
    </source>
</evidence>
<proteinExistence type="predicted"/>
<evidence type="ECO:0000313" key="8">
    <source>
        <dbReference type="Proteomes" id="UP001153069"/>
    </source>
</evidence>
<organism evidence="7 8">
    <name type="scientific">Seminavis robusta</name>
    <dbReference type="NCBI Taxonomy" id="568900"/>
    <lineage>
        <taxon>Eukaryota</taxon>
        <taxon>Sar</taxon>
        <taxon>Stramenopiles</taxon>
        <taxon>Ochrophyta</taxon>
        <taxon>Bacillariophyta</taxon>
        <taxon>Bacillariophyceae</taxon>
        <taxon>Bacillariophycidae</taxon>
        <taxon>Naviculales</taxon>
        <taxon>Naviculaceae</taxon>
        <taxon>Seminavis</taxon>
    </lineage>
</organism>
<comment type="cofactor">
    <cofactor evidence="1">
        <name>L-ascorbate</name>
        <dbReference type="ChEBI" id="CHEBI:38290"/>
    </cofactor>
</comment>
<comment type="caution">
    <text evidence="7">The sequence shown here is derived from an EMBL/GenBank/DDBJ whole genome shotgun (WGS) entry which is preliminary data.</text>
</comment>
<dbReference type="InterPro" id="IPR045054">
    <property type="entry name" value="P4HA-like"/>
</dbReference>
<dbReference type="Pfam" id="PF13640">
    <property type="entry name" value="2OG-FeII_Oxy_3"/>
    <property type="match status" value="1"/>
</dbReference>
<dbReference type="GO" id="GO:0031418">
    <property type="term" value="F:L-ascorbic acid binding"/>
    <property type="evidence" value="ECO:0007669"/>
    <property type="project" value="InterPro"/>
</dbReference>
<dbReference type="SMART" id="SM00702">
    <property type="entry name" value="P4Hc"/>
    <property type="match status" value="1"/>
</dbReference>
<accession>A0A9N8DM41</accession>
<dbReference type="InterPro" id="IPR006620">
    <property type="entry name" value="Pro_4_hyd_alph"/>
</dbReference>
<reference evidence="7" key="1">
    <citation type="submission" date="2020-06" db="EMBL/GenBank/DDBJ databases">
        <authorList>
            <consortium name="Plant Systems Biology data submission"/>
        </authorList>
    </citation>
    <scope>NUCLEOTIDE SEQUENCE</scope>
    <source>
        <strain evidence="7">D6</strain>
    </source>
</reference>
<keyword evidence="4" id="KW-0560">Oxidoreductase</keyword>
<evidence type="ECO:0000256" key="2">
    <source>
        <dbReference type="ARBA" id="ARBA00022723"/>
    </source>
</evidence>
<evidence type="ECO:0000313" key="7">
    <source>
        <dbReference type="EMBL" id="CAB9505147.1"/>
    </source>
</evidence>
<dbReference type="PROSITE" id="PS51471">
    <property type="entry name" value="FE2OG_OXY"/>
    <property type="match status" value="1"/>
</dbReference>
<gene>
    <name evidence="7" type="ORF">SEMRO_220_G090710.1</name>
</gene>
<feature type="domain" description="Fe2OG dioxygenase" evidence="6">
    <location>
        <begin position="469"/>
        <end position="581"/>
    </location>
</feature>
<dbReference type="Proteomes" id="UP001153069">
    <property type="component" value="Unassembled WGS sequence"/>
</dbReference>
<dbReference type="AlphaFoldDB" id="A0A9N8DM41"/>
<keyword evidence="5" id="KW-0408">Iron</keyword>
<dbReference type="PANTHER" id="PTHR10869:SF226">
    <property type="entry name" value="PROLYL 4-HYDROXYLASE ALPHA SUBUNIT DOMAIN-CONTAINING PROTEIN"/>
    <property type="match status" value="1"/>
</dbReference>
<dbReference type="InterPro" id="IPR044862">
    <property type="entry name" value="Pro_4_hyd_alph_FE2OG_OXY"/>
</dbReference>